<keyword evidence="1" id="KW-0808">Transferase</keyword>
<dbReference type="PANTHER" id="PTHR32026">
    <property type="entry name" value="METHYLTRANSFERASE-LIKE PROTEIN 24"/>
    <property type="match status" value="1"/>
</dbReference>
<protein>
    <submittedName>
        <fullName evidence="1">FkbM family methyltransferase</fullName>
    </submittedName>
</protein>
<dbReference type="InterPro" id="IPR026913">
    <property type="entry name" value="METTL24"/>
</dbReference>
<dbReference type="Proteomes" id="UP000768471">
    <property type="component" value="Unassembled WGS sequence"/>
</dbReference>
<reference evidence="1 2" key="1">
    <citation type="submission" date="2020-09" db="EMBL/GenBank/DDBJ databases">
        <title>Eikenella S3660 sp. nov., isolated from a throat swab.</title>
        <authorList>
            <person name="Buhl M."/>
        </authorList>
    </citation>
    <scope>NUCLEOTIDE SEQUENCE [LARGE SCALE GENOMIC DNA]</scope>
    <source>
        <strain evidence="1 2">S3360</strain>
    </source>
</reference>
<comment type="caution">
    <text evidence="1">The sequence shown here is derived from an EMBL/GenBank/DDBJ whole genome shotgun (WGS) entry which is preliminary data.</text>
</comment>
<dbReference type="EMBL" id="JACSGR010000007">
    <property type="protein sequence ID" value="MBH5329925.1"/>
    <property type="molecule type" value="Genomic_DNA"/>
</dbReference>
<proteinExistence type="predicted"/>
<keyword evidence="2" id="KW-1185">Reference proteome</keyword>
<dbReference type="GO" id="GO:0008168">
    <property type="term" value="F:methyltransferase activity"/>
    <property type="evidence" value="ECO:0007669"/>
    <property type="project" value="UniProtKB-KW"/>
</dbReference>
<name>A0ABS0NC82_9NEIS</name>
<dbReference type="PANTHER" id="PTHR32026:SF10">
    <property type="entry name" value="METHYLTRANSFERASE-LIKE PROTEIN 24-RELATED"/>
    <property type="match status" value="1"/>
</dbReference>
<sequence length="307" mass="35641">MLPLCARIVTAFIPNQTLRHQIRDILLGRNNWEIRKPLNLQEEEGFGWLTEVMPRLPLHELVKNYSAIGELLAILRPYDCIGVEKIRTGNKNDGGYVMLNPNDAEKIAYSFGVSPESPWDLEMAEKGLKVYQYDGTIDTPPDLHSNLFFHKNNISAPSNSTEHTKNIGQIFNDLNHQNEQNIILQIDIEGAEWSVFEELQEDEILKFSQIIIEWHDLTPLDPEFQRRLEILRKVSKTHTPIHVHMNNYGLERNTRAGMLFYADAFEVSYVRTKDFNFKPNLEFYPTPLDNPCNPKWPDIPIGKWSEK</sequence>
<gene>
    <name evidence="1" type="ORF">H9Q10_09630</name>
</gene>
<evidence type="ECO:0000313" key="1">
    <source>
        <dbReference type="EMBL" id="MBH5329925.1"/>
    </source>
</evidence>
<dbReference type="GO" id="GO:0032259">
    <property type="term" value="P:methylation"/>
    <property type="evidence" value="ECO:0007669"/>
    <property type="project" value="UniProtKB-KW"/>
</dbReference>
<dbReference type="RefSeq" id="WP_197903760.1">
    <property type="nucleotide sequence ID" value="NZ_JACSGR010000007.1"/>
</dbReference>
<accession>A0ABS0NC82</accession>
<keyword evidence="1" id="KW-0489">Methyltransferase</keyword>
<evidence type="ECO:0000313" key="2">
    <source>
        <dbReference type="Proteomes" id="UP000768471"/>
    </source>
</evidence>
<organism evidence="1 2">
    <name type="scientific">Eikenella glucosivorans</name>
    <dbReference type="NCBI Taxonomy" id="2766967"/>
    <lineage>
        <taxon>Bacteria</taxon>
        <taxon>Pseudomonadati</taxon>
        <taxon>Pseudomonadota</taxon>
        <taxon>Betaproteobacteria</taxon>
        <taxon>Neisseriales</taxon>
        <taxon>Neisseriaceae</taxon>
        <taxon>Eikenella</taxon>
    </lineage>
</organism>